<proteinExistence type="predicted"/>
<accession>A0A1A6AH93</accession>
<feature type="chain" id="PRO_5008342422" description="Extracellular membrane protein CFEM domain-containing protein" evidence="1">
    <location>
        <begin position="23"/>
        <end position="162"/>
    </location>
</feature>
<organism evidence="2">
    <name type="scientific">Kwoniella dejecticola CBS 10117</name>
    <dbReference type="NCBI Taxonomy" id="1296121"/>
    <lineage>
        <taxon>Eukaryota</taxon>
        <taxon>Fungi</taxon>
        <taxon>Dikarya</taxon>
        <taxon>Basidiomycota</taxon>
        <taxon>Agaricomycotina</taxon>
        <taxon>Tremellomycetes</taxon>
        <taxon>Tremellales</taxon>
        <taxon>Cryptococcaceae</taxon>
        <taxon>Kwoniella</taxon>
    </lineage>
</organism>
<feature type="signal peptide" evidence="1">
    <location>
        <begin position="1"/>
        <end position="22"/>
    </location>
</feature>
<evidence type="ECO:0000313" key="3">
    <source>
        <dbReference type="EMBL" id="WWC58718.1"/>
    </source>
</evidence>
<gene>
    <name evidence="2" type="ORF">I303_01269</name>
    <name evidence="3" type="ORF">I303_101262</name>
</gene>
<dbReference type="OrthoDB" id="2560253at2759"/>
<reference evidence="3" key="2">
    <citation type="submission" date="2013-07" db="EMBL/GenBank/DDBJ databases">
        <authorList>
            <consortium name="The Broad Institute Genome Sequencing Platform"/>
            <person name="Cuomo C."/>
            <person name="Litvintseva A."/>
            <person name="Chen Y."/>
            <person name="Heitman J."/>
            <person name="Sun S."/>
            <person name="Springer D."/>
            <person name="Dromer F."/>
            <person name="Young S.K."/>
            <person name="Zeng Q."/>
            <person name="Gargeya S."/>
            <person name="Fitzgerald M."/>
            <person name="Abouelleil A."/>
            <person name="Alvarado L."/>
            <person name="Berlin A.M."/>
            <person name="Chapman S.B."/>
            <person name="Dewar J."/>
            <person name="Goldberg J."/>
            <person name="Griggs A."/>
            <person name="Gujja S."/>
            <person name="Hansen M."/>
            <person name="Howarth C."/>
            <person name="Imamovic A."/>
            <person name="Larimer J."/>
            <person name="McCowan C."/>
            <person name="Murphy C."/>
            <person name="Pearson M."/>
            <person name="Priest M."/>
            <person name="Roberts A."/>
            <person name="Saif S."/>
            <person name="Shea T."/>
            <person name="Sykes S."/>
            <person name="Wortman J."/>
            <person name="Nusbaum C."/>
            <person name="Birren B."/>
        </authorList>
    </citation>
    <scope>NUCLEOTIDE SEQUENCE</scope>
    <source>
        <strain evidence="3">CBS 10117</strain>
    </source>
</reference>
<reference evidence="2" key="1">
    <citation type="submission" date="2013-07" db="EMBL/GenBank/DDBJ databases">
        <title>The Genome Sequence of Cryptococcus dejecticola CBS10117.</title>
        <authorList>
            <consortium name="The Broad Institute Genome Sequencing Platform"/>
            <person name="Cuomo C."/>
            <person name="Litvintseva A."/>
            <person name="Chen Y."/>
            <person name="Heitman J."/>
            <person name="Sun S."/>
            <person name="Springer D."/>
            <person name="Dromer F."/>
            <person name="Young S.K."/>
            <person name="Zeng Q."/>
            <person name="Gargeya S."/>
            <person name="Fitzgerald M."/>
            <person name="Abouelleil A."/>
            <person name="Alvarado L."/>
            <person name="Berlin A.M."/>
            <person name="Chapman S.B."/>
            <person name="Dewar J."/>
            <person name="Goldberg J."/>
            <person name="Griggs A."/>
            <person name="Gujja S."/>
            <person name="Hansen M."/>
            <person name="Howarth C."/>
            <person name="Imamovic A."/>
            <person name="Larimer J."/>
            <person name="McCowan C."/>
            <person name="Murphy C."/>
            <person name="Pearson M."/>
            <person name="Priest M."/>
            <person name="Roberts A."/>
            <person name="Saif S."/>
            <person name="Shea T."/>
            <person name="Sykes S."/>
            <person name="Wortman J."/>
            <person name="Nusbaum C."/>
            <person name="Birren B."/>
        </authorList>
    </citation>
    <scope>NUCLEOTIDE SEQUENCE [LARGE SCALE GENOMIC DNA]</scope>
    <source>
        <strain evidence="2">CBS 10117</strain>
    </source>
</reference>
<dbReference type="RefSeq" id="XP_018267284.1">
    <property type="nucleotide sequence ID" value="XM_018404630.1"/>
</dbReference>
<dbReference type="EMBL" id="KI894027">
    <property type="protein sequence ID" value="OBR89442.1"/>
    <property type="molecule type" value="Genomic_DNA"/>
</dbReference>
<dbReference type="GeneID" id="28964968"/>
<dbReference type="VEuPathDB" id="FungiDB:I303_01269"/>
<dbReference type="EMBL" id="CP144530">
    <property type="protein sequence ID" value="WWC58718.1"/>
    <property type="molecule type" value="Genomic_DNA"/>
</dbReference>
<keyword evidence="1" id="KW-0732">Signal</keyword>
<reference evidence="3" key="3">
    <citation type="submission" date="2024-02" db="EMBL/GenBank/DDBJ databases">
        <title>Comparative genomics of Cryptococcus and Kwoniella reveals pathogenesis evolution and contrasting modes of karyotype evolution via chromosome fusion or intercentromeric recombination.</title>
        <authorList>
            <person name="Coelho M.A."/>
            <person name="David-Palma M."/>
            <person name="Shea T."/>
            <person name="Bowers K."/>
            <person name="McGinley-Smith S."/>
            <person name="Mohammad A.W."/>
            <person name="Gnirke A."/>
            <person name="Yurkov A.M."/>
            <person name="Nowrousian M."/>
            <person name="Sun S."/>
            <person name="Cuomo C.A."/>
            <person name="Heitman J."/>
        </authorList>
    </citation>
    <scope>NUCLEOTIDE SEQUENCE</scope>
    <source>
        <strain evidence="3">CBS 10117</strain>
    </source>
</reference>
<evidence type="ECO:0000313" key="2">
    <source>
        <dbReference type="EMBL" id="OBR89442.1"/>
    </source>
</evidence>
<dbReference type="Proteomes" id="UP000078595">
    <property type="component" value="Chromosome 1"/>
</dbReference>
<protein>
    <recommendedName>
        <fullName evidence="5">Extracellular membrane protein CFEM domain-containing protein</fullName>
    </recommendedName>
</protein>
<keyword evidence="4" id="KW-1185">Reference proteome</keyword>
<evidence type="ECO:0008006" key="5">
    <source>
        <dbReference type="Google" id="ProtNLM"/>
    </source>
</evidence>
<dbReference type="KEGG" id="kdj:28964968"/>
<evidence type="ECO:0000313" key="4">
    <source>
        <dbReference type="Proteomes" id="UP000078595"/>
    </source>
</evidence>
<dbReference type="AlphaFoldDB" id="A0A1A6AH93"/>
<evidence type="ECO:0000256" key="1">
    <source>
        <dbReference type="SAM" id="SignalP"/>
    </source>
</evidence>
<sequence>MSAFTRFLYLICSIFLIPYVLGSAASQYHLDVNSASSNCFIECHSRIEYTIEIPGTGSNGFAWITKICQQEQWINLMSNCLPIVCSSAPDVAYAIEYGENFCRRAGVEVTIPLPENYANSANGSYFKSEEYLASSSSPNIAIRSNTIFFVLSGVIGLSSLLS</sequence>
<name>A0A1A6AH93_9TREE</name>